<reference evidence="7" key="1">
    <citation type="submission" date="2020-09" db="EMBL/GenBank/DDBJ databases">
        <title>A novel bacterium of genus Paenibacillus, isolated from South China Sea.</title>
        <authorList>
            <person name="Huang H."/>
            <person name="Mo K."/>
            <person name="Hu Y."/>
        </authorList>
    </citation>
    <scope>NUCLEOTIDE SEQUENCE</scope>
    <source>
        <strain evidence="7">IB182363</strain>
    </source>
</reference>
<dbReference type="RefSeq" id="WP_190930673.1">
    <property type="nucleotide sequence ID" value="NZ_JACXJA010000037.1"/>
</dbReference>
<evidence type="ECO:0008006" key="9">
    <source>
        <dbReference type="Google" id="ProtNLM"/>
    </source>
</evidence>
<dbReference type="InterPro" id="IPR036259">
    <property type="entry name" value="MFS_trans_sf"/>
</dbReference>
<dbReference type="PANTHER" id="PTHR42718">
    <property type="entry name" value="MAJOR FACILITATOR SUPERFAMILY MULTIDRUG TRANSPORTER MFSC"/>
    <property type="match status" value="1"/>
</dbReference>
<dbReference type="EMBL" id="JACXJA010000037">
    <property type="protein sequence ID" value="MBD2865050.1"/>
    <property type="molecule type" value="Genomic_DNA"/>
</dbReference>
<accession>A0A927CCD4</accession>
<dbReference type="Proteomes" id="UP000639396">
    <property type="component" value="Unassembled WGS sequence"/>
</dbReference>
<evidence type="ECO:0000256" key="2">
    <source>
        <dbReference type="ARBA" id="ARBA00022448"/>
    </source>
</evidence>
<feature type="transmembrane region" description="Helical" evidence="6">
    <location>
        <begin position="151"/>
        <end position="173"/>
    </location>
</feature>
<proteinExistence type="predicted"/>
<dbReference type="GO" id="GO:0016020">
    <property type="term" value="C:membrane"/>
    <property type="evidence" value="ECO:0007669"/>
    <property type="project" value="UniProtKB-SubCell"/>
</dbReference>
<evidence type="ECO:0000313" key="8">
    <source>
        <dbReference type="Proteomes" id="UP000639396"/>
    </source>
</evidence>
<evidence type="ECO:0000313" key="7">
    <source>
        <dbReference type="EMBL" id="MBD2865050.1"/>
    </source>
</evidence>
<evidence type="ECO:0000256" key="4">
    <source>
        <dbReference type="ARBA" id="ARBA00022989"/>
    </source>
</evidence>
<keyword evidence="2" id="KW-0813">Transport</keyword>
<keyword evidence="4 6" id="KW-1133">Transmembrane helix</keyword>
<dbReference type="AlphaFoldDB" id="A0A927CCD4"/>
<keyword evidence="5 6" id="KW-0472">Membrane</keyword>
<keyword evidence="3 6" id="KW-0812">Transmembrane</keyword>
<evidence type="ECO:0000256" key="1">
    <source>
        <dbReference type="ARBA" id="ARBA00004141"/>
    </source>
</evidence>
<protein>
    <recommendedName>
        <fullName evidence="9">Major facilitator superfamily (MFS) profile domain-containing protein</fullName>
    </recommendedName>
</protein>
<evidence type="ECO:0000256" key="3">
    <source>
        <dbReference type="ARBA" id="ARBA00022692"/>
    </source>
</evidence>
<feature type="transmembrane region" description="Helical" evidence="6">
    <location>
        <begin position="70"/>
        <end position="90"/>
    </location>
</feature>
<feature type="transmembrane region" description="Helical" evidence="6">
    <location>
        <begin position="45"/>
        <end position="64"/>
    </location>
</feature>
<feature type="transmembrane region" description="Helical" evidence="6">
    <location>
        <begin position="111"/>
        <end position="139"/>
    </location>
</feature>
<comment type="caution">
    <text evidence="7">The sequence shown here is derived from an EMBL/GenBank/DDBJ whole genome shotgun (WGS) entry which is preliminary data.</text>
</comment>
<evidence type="ECO:0000256" key="6">
    <source>
        <dbReference type="SAM" id="Phobius"/>
    </source>
</evidence>
<dbReference type="PANTHER" id="PTHR42718:SF9">
    <property type="entry name" value="MAJOR FACILITATOR SUPERFAMILY MULTIDRUG TRANSPORTER MFSC"/>
    <property type="match status" value="1"/>
</dbReference>
<keyword evidence="8" id="KW-1185">Reference proteome</keyword>
<comment type="subcellular location">
    <subcellularLocation>
        <location evidence="1">Membrane</location>
        <topology evidence="1">Multi-pass membrane protein</topology>
    </subcellularLocation>
</comment>
<dbReference type="SUPFAM" id="SSF103473">
    <property type="entry name" value="MFS general substrate transporter"/>
    <property type="match status" value="1"/>
</dbReference>
<gene>
    <name evidence="7" type="ORF">IDH45_24015</name>
</gene>
<name>A0A927CCD4_9BACL</name>
<organism evidence="7 8">
    <name type="scientific">Paenibacillus oceani</name>
    <dbReference type="NCBI Taxonomy" id="2772510"/>
    <lineage>
        <taxon>Bacteria</taxon>
        <taxon>Bacillati</taxon>
        <taxon>Bacillota</taxon>
        <taxon>Bacilli</taxon>
        <taxon>Bacillales</taxon>
        <taxon>Paenibacillaceae</taxon>
        <taxon>Paenibacillus</taxon>
    </lineage>
</organism>
<evidence type="ECO:0000256" key="5">
    <source>
        <dbReference type="ARBA" id="ARBA00023136"/>
    </source>
</evidence>
<sequence length="196" mass="21604">MEANLFDLGWRTSFLGKRSNWYPMPYSWHSILPESHEHSSTRLDLIGAFLAAHASVFVLLPLVQGREWGWPWWSFALLALSIPTTALLIARENGLAARGVQPILDPALFRGRAFTTGLCASLLFYGCIGSFFLLLALYLQLGTERDALETGLIILPYALGSLITSGIGVQFAYRAGRALLVSGSLLLALSQLYKRC</sequence>